<dbReference type="SMART" id="SM00964">
    <property type="entry name" value="STAT_int"/>
    <property type="match status" value="1"/>
</dbReference>
<evidence type="ECO:0000256" key="2">
    <source>
        <dbReference type="ARBA" id="ARBA00004496"/>
    </source>
</evidence>
<dbReference type="SUPFAM" id="SSF55550">
    <property type="entry name" value="SH2 domain"/>
    <property type="match status" value="1"/>
</dbReference>
<dbReference type="InterPro" id="IPR013799">
    <property type="entry name" value="STAT_TF_prot_interaction"/>
</dbReference>
<dbReference type="InterPro" id="IPR036860">
    <property type="entry name" value="SH2_dom_sf"/>
</dbReference>
<evidence type="ECO:0000256" key="8">
    <source>
        <dbReference type="ARBA" id="ARBA00023125"/>
    </source>
</evidence>
<keyword evidence="10 12" id="KW-0804">Transcription</keyword>
<keyword evidence="8 12" id="KW-0238">DNA-binding</keyword>
<dbReference type="InterPro" id="IPR015988">
    <property type="entry name" value="STAT_TF_CC"/>
</dbReference>
<dbReference type="GO" id="GO:0005737">
    <property type="term" value="C:cytoplasm"/>
    <property type="evidence" value="ECO:0007669"/>
    <property type="project" value="UniProtKB-SubCell"/>
</dbReference>
<dbReference type="InterPro" id="IPR048988">
    <property type="entry name" value="STAT_linker"/>
</dbReference>
<dbReference type="KEGG" id="emc:129345964"/>
<evidence type="ECO:0000256" key="3">
    <source>
        <dbReference type="ARBA" id="ARBA00005586"/>
    </source>
</evidence>
<comment type="subcellular location">
    <subcellularLocation>
        <location evidence="2 12">Cytoplasm</location>
    </subcellularLocation>
    <subcellularLocation>
        <location evidence="1 12">Nucleus</location>
    </subcellularLocation>
</comment>
<dbReference type="Pfam" id="PF00017">
    <property type="entry name" value="SH2"/>
    <property type="match status" value="1"/>
</dbReference>
<feature type="domain" description="STAT transcription factor protein interaction" evidence="13">
    <location>
        <begin position="7"/>
        <end position="121"/>
    </location>
</feature>
<evidence type="ECO:0000259" key="13">
    <source>
        <dbReference type="SMART" id="SM00964"/>
    </source>
</evidence>
<dbReference type="InterPro" id="IPR036535">
    <property type="entry name" value="STAT_N_sf"/>
</dbReference>
<evidence type="ECO:0000256" key="5">
    <source>
        <dbReference type="ARBA" id="ARBA00022553"/>
    </source>
</evidence>
<evidence type="ECO:0000256" key="12">
    <source>
        <dbReference type="RuleBase" id="RU046415"/>
    </source>
</evidence>
<keyword evidence="5 12" id="KW-0597">Phosphoprotein</keyword>
<name>A0AA97LKT9_EUBMA</name>
<dbReference type="Proteomes" id="UP001190640">
    <property type="component" value="Chromosome 19"/>
</dbReference>
<keyword evidence="9 12" id="KW-0010">Activator</keyword>
<sequence>MTNSKMSLWSMVCDLPPEQFNGYCEEFPHSLRYFLGDWLENHPWEFITGSDSFSAFMANSLLSAMVERLQESLNNNCQPGCLLQFIANLKNTFQRDPLQLVKIVKQILEGEKLTVQNKSQHMPFSYYFQQEEMKFGFYLKSLQYKLQEIQTLHGNLKDGSGGSLQINTLDPQFSSQANSLQTLHALFQEVAKELEATKTQLLKKLDLWKGQQRLAGNGTPFDEDLAPLQKRFESLLDICFQFRLQVVASAAELGPELQSCLQECLENIFNALVKSAFLVEKQPPQVLKTQTKFQANVRFLLGPQLFKPPQTSYSVVANIVTEKQARELAAGHPDASLSENTGEIVNNLAPLETTASSSACCATFKNMLLKKIKRSDRKSTESVTEEKCAVLFSAKINLGSNKTTFLLQALSLPIVVIVHGNQDNNAKATILWDNAFAKTNRIPFVVPDRVSWGDMCKTLNQKFMAEVQTTKGLLREHYFFLAQKIFNDNNANIDDFWNRHVSWAQFNKEILPGRGFTFWQWFEGVLDLTKKYLKDYWSDRLIMGFISKQSLSNCLSNAPVGTFLLRFSDSVIGGISIAWLTCSQNGFCEVENIHPFTASDLSIRSLADCVLDLPQLKMLYPNRPKEQAFRNYSNTELPRKNNKEYVPIQMRITVGTPSDPAPLQQNVFGSMSNVNGSPAIHQEPTFPKHSDLAPPQQNVFGSMPNLNGSPGIPDSRTSDLAPLQQNLFGSMTNLNGNPGVPSEPPFSNSPMIPLQAVNHPSMSSMNTRYESPMSLASSLALQGGWIPQGNTSPLQLMDSHLLHQESAMDFSLPDLNYPGDMDCSLPSEPMPLENLLPPSKYEMDHLLHPEQNPLRYSYSPGPSLTNLCS</sequence>
<dbReference type="RefSeq" id="XP_054859174.1">
    <property type="nucleotide sequence ID" value="XM_055003199.1"/>
</dbReference>
<gene>
    <name evidence="15" type="primary">STAT6</name>
</gene>
<dbReference type="InterPro" id="IPR013800">
    <property type="entry name" value="STAT_TF_alpha"/>
</dbReference>
<comment type="similarity">
    <text evidence="3 12">Belongs to the transcription factor STAT family.</text>
</comment>
<keyword evidence="7 12" id="KW-0805">Transcription regulation</keyword>
<protein>
    <recommendedName>
        <fullName evidence="12">Signal transducer and activator of transcription</fullName>
    </recommendedName>
</protein>
<dbReference type="GO" id="GO:0007166">
    <property type="term" value="P:cell surface receptor signaling pathway"/>
    <property type="evidence" value="ECO:0007669"/>
    <property type="project" value="UniProtKB-ARBA"/>
</dbReference>
<evidence type="ECO:0000256" key="4">
    <source>
        <dbReference type="ARBA" id="ARBA00022490"/>
    </source>
</evidence>
<evidence type="ECO:0000313" key="14">
    <source>
        <dbReference type="Proteomes" id="UP001190640"/>
    </source>
</evidence>
<dbReference type="GeneID" id="129345964"/>
<dbReference type="Pfam" id="PF01017">
    <property type="entry name" value="STAT_alpha"/>
    <property type="match status" value="1"/>
</dbReference>
<evidence type="ECO:0000256" key="9">
    <source>
        <dbReference type="ARBA" id="ARBA00023159"/>
    </source>
</evidence>
<dbReference type="InterPro" id="IPR012345">
    <property type="entry name" value="STAT_TF_DNA-bd_N"/>
</dbReference>
<evidence type="ECO:0000256" key="1">
    <source>
        <dbReference type="ARBA" id="ARBA00004123"/>
    </source>
</evidence>
<evidence type="ECO:0000313" key="15">
    <source>
        <dbReference type="RefSeq" id="XP_054859174.1"/>
    </source>
</evidence>
<dbReference type="AlphaFoldDB" id="A0AA97LKT9"/>
<dbReference type="Gene3D" id="2.60.40.630">
    <property type="entry name" value="STAT transcription factor, DNA-binding domain"/>
    <property type="match status" value="1"/>
</dbReference>
<evidence type="ECO:0000256" key="7">
    <source>
        <dbReference type="ARBA" id="ARBA00023015"/>
    </source>
</evidence>
<organism evidence="14 15">
    <name type="scientific">Eublepharis macularius</name>
    <name type="common">Leopard gecko</name>
    <name type="synonym">Cyrtodactylus macularius</name>
    <dbReference type="NCBI Taxonomy" id="481883"/>
    <lineage>
        <taxon>Eukaryota</taxon>
        <taxon>Metazoa</taxon>
        <taxon>Chordata</taxon>
        <taxon>Craniata</taxon>
        <taxon>Vertebrata</taxon>
        <taxon>Euteleostomi</taxon>
        <taxon>Lepidosauria</taxon>
        <taxon>Squamata</taxon>
        <taxon>Bifurcata</taxon>
        <taxon>Gekkota</taxon>
        <taxon>Eublepharidae</taxon>
        <taxon>Eublepharinae</taxon>
        <taxon>Eublepharis</taxon>
    </lineage>
</organism>
<dbReference type="GO" id="GO:0001228">
    <property type="term" value="F:DNA-binding transcription activator activity, RNA polymerase II-specific"/>
    <property type="evidence" value="ECO:0007669"/>
    <property type="project" value="UniProtKB-ARBA"/>
</dbReference>
<dbReference type="FunFam" id="1.10.238.10:FF:000029">
    <property type="entry name" value="Signal transducer and transcription activator 6"/>
    <property type="match status" value="1"/>
</dbReference>
<dbReference type="GO" id="GO:0000977">
    <property type="term" value="F:RNA polymerase II transcription regulatory region sequence-specific DNA binding"/>
    <property type="evidence" value="ECO:0007669"/>
    <property type="project" value="UniProtKB-ARBA"/>
</dbReference>
<dbReference type="FunFam" id="2.60.40.630:FF:000003">
    <property type="entry name" value="Signal transducer and transcription activator 6"/>
    <property type="match status" value="1"/>
</dbReference>
<evidence type="ECO:0000256" key="10">
    <source>
        <dbReference type="ARBA" id="ARBA00023163"/>
    </source>
</evidence>
<dbReference type="InterPro" id="IPR013801">
    <property type="entry name" value="STAT_TF_DNA-bd"/>
</dbReference>
<dbReference type="InterPro" id="IPR001217">
    <property type="entry name" value="STAT"/>
</dbReference>
<accession>A0AA97LKT9</accession>
<dbReference type="InterPro" id="IPR000980">
    <property type="entry name" value="SH2"/>
</dbReference>
<dbReference type="InterPro" id="IPR008967">
    <property type="entry name" value="p53-like_TF_DNA-bd_sf"/>
</dbReference>
<dbReference type="Gene3D" id="1.10.238.10">
    <property type="entry name" value="EF-hand"/>
    <property type="match status" value="1"/>
</dbReference>
<dbReference type="SUPFAM" id="SSF48092">
    <property type="entry name" value="Transcription factor STAT-4 N-domain"/>
    <property type="match status" value="1"/>
</dbReference>
<dbReference type="CTD" id="6778"/>
<evidence type="ECO:0000256" key="11">
    <source>
        <dbReference type="ARBA" id="ARBA00023242"/>
    </source>
</evidence>
<keyword evidence="4 12" id="KW-0963">Cytoplasm</keyword>
<dbReference type="Gene3D" id="3.30.505.10">
    <property type="entry name" value="SH2 domain"/>
    <property type="match status" value="1"/>
</dbReference>
<dbReference type="Pfam" id="PF02864">
    <property type="entry name" value="STAT_bind"/>
    <property type="match status" value="1"/>
</dbReference>
<proteinExistence type="inferred from homology"/>
<evidence type="ECO:0000256" key="6">
    <source>
        <dbReference type="ARBA" id="ARBA00022999"/>
    </source>
</evidence>
<dbReference type="SUPFAM" id="SSF47655">
    <property type="entry name" value="STAT"/>
    <property type="match status" value="1"/>
</dbReference>
<keyword evidence="6 12" id="KW-0727">SH2 domain</keyword>
<dbReference type="Pfam" id="PF02865">
    <property type="entry name" value="STAT_int"/>
    <property type="match status" value="1"/>
</dbReference>
<dbReference type="PANTHER" id="PTHR11801">
    <property type="entry name" value="SIGNAL TRANSDUCER AND ACTIVATOR OF TRANSCRIPTION"/>
    <property type="match status" value="1"/>
</dbReference>
<dbReference type="GO" id="GO:0005634">
    <property type="term" value="C:nucleus"/>
    <property type="evidence" value="ECO:0007669"/>
    <property type="project" value="UniProtKB-SubCell"/>
</dbReference>
<keyword evidence="11 12" id="KW-0539">Nucleus</keyword>
<dbReference type="SUPFAM" id="SSF49417">
    <property type="entry name" value="p53-like transcription factors"/>
    <property type="match status" value="1"/>
</dbReference>
<reference evidence="15" key="1">
    <citation type="submission" date="2025-08" db="UniProtKB">
        <authorList>
            <consortium name="RefSeq"/>
        </authorList>
    </citation>
    <scope>IDENTIFICATION</scope>
    <source>
        <tissue evidence="15">Blood</tissue>
    </source>
</reference>
<keyword evidence="14" id="KW-1185">Reference proteome</keyword>
<dbReference type="Gene3D" id="1.10.532.10">
    <property type="entry name" value="STAT transcription factor, N-terminal domain"/>
    <property type="match status" value="1"/>
</dbReference>
<dbReference type="Pfam" id="PF21354">
    <property type="entry name" value="STAT_linker"/>
    <property type="match status" value="1"/>
</dbReference>